<keyword evidence="5" id="KW-1185">Reference proteome</keyword>
<dbReference type="OrthoDB" id="3219854at2759"/>
<evidence type="ECO:0000313" key="4">
    <source>
        <dbReference type="EMBL" id="ESK89147.1"/>
    </source>
</evidence>
<evidence type="ECO:0000256" key="2">
    <source>
        <dbReference type="SAM" id="Phobius"/>
    </source>
</evidence>
<sequence>MRIPQELVNLIIDNCTDDEKALMKLSLVSRSWLPQSRTHLFRELCLLPNGPDSYNPHLNVESYINTFMELCSHPWTTIPTAGPRRITLIGYVYRRVVDDDVIEQHRKVFLKLLRWFLIRSPSNPATMVRGVDGKSTHAERLFWNVREVTLHEFPKAALLELRQLLNLRPFPEAVDLRLDISACQNPFSDIVSSFQSLVFLTAFDTAFADIQSAQPPVTFPVTLKHINILTTTQQTLSESLFPILQSCETIESICIPVEIIAPESWFTAFNRFLSESLAVKKGVLKRCWLSLFAPSYHDDAPVPTAWTRLIHFGKIRTWFLEADPEVLVGIAGQKIVFENVESVILVDQSWEIGSQPSIFKHARLLDEILADSRRFPSLRRVEWSVTLDCGIEELPSSGWDEETGTASKGSRIDEEMEATVKEIRKEMNQCDGRGMLAWEFMSISTPGQSSASPVSAAQISLPPSTQSVREDEPMSHPGTAPQPAHATEKTEEKKGPTVQQSWEKLMAEVDKYDEGMVKNWKEDIDTLLVFAGLFSAVVTAFLIEAYQWLSEDPADTTVALLTHISIQLNAPQTMPLERSKFEPDASSIRINCWWFLSLVFSLTSALFGLLCKQWLREQQRDPPTATPAEALALRQMRRDSFEKWGVSPFLSVLPILLEVALLFFFVGILDLLWARHSIPFTFCLVSVALSAGLYFVTTFLPVLALFLRLRRSTVSDDLGFRKFTPSYHFICPYKSPQAWAVYQLLFKALHALNKIPSIESYIYRLPATLRTHIWDPASDWSSFDLRVIRRSSDQLSDSFIFNVHELRAFQWAFITFRDSPSMLPHIQNVLGTILPSVAMSAVLGDWELTMWGDIQKSAVERWFHDSWALRESLGWYIRNAPQPNLRDPTLLHSEGVRLLYFHQYWQELATRGYTRTLIRSIESHQAELQSLVNLRFVIPFTTLAKLWTYNYPWEEQNSQLLSFLEDAFSTHPGYDEQRHDLERLAFISALANHLNDTDFTSYVATSTRGQEFIRFVHDQILSQHLYEGYHWHESSISQSLSSKWTRVTQRIIEMGNLPPDYFVSIPEWPSAQFMDTGIFLQGIPNYPPRADDGQGVLGLAEQDEQGNTVAGDIGAEELADTPHTNIDPDHPRVHDRHSEYKTTGTGQEDVPGLVERGEQSNKVGGVGADERV</sequence>
<keyword evidence="2" id="KW-1133">Transmembrane helix</keyword>
<feature type="region of interest" description="Disordered" evidence="1">
    <location>
        <begin position="447"/>
        <end position="499"/>
    </location>
</feature>
<comment type="caution">
    <text evidence="4">The sequence shown here is derived from an EMBL/GenBank/DDBJ whole genome shotgun (WGS) entry which is preliminary data.</text>
</comment>
<reference evidence="4 5" key="1">
    <citation type="journal article" date="2014" name="BMC Genomics">
        <title>Genome and secretome analysis of the hemibiotrophic fungal pathogen, Moniliophthora roreri, which causes frosty pod rot disease of cacao: mechanisms of the biotrophic and necrotrophic phases.</title>
        <authorList>
            <person name="Meinhardt L.W."/>
            <person name="Costa G.G.L."/>
            <person name="Thomazella D.P.T."/>
            <person name="Teixeira P.J.P.L."/>
            <person name="Carazzolle M.F."/>
            <person name="Schuster S.C."/>
            <person name="Carlson J.E."/>
            <person name="Guiltinan M.J."/>
            <person name="Mieczkowski P."/>
            <person name="Farmer A."/>
            <person name="Ramaraj T."/>
            <person name="Crozier J."/>
            <person name="Davis R.E."/>
            <person name="Shao J."/>
            <person name="Melnick R.L."/>
            <person name="Pereira G.A.G."/>
            <person name="Bailey B.A."/>
        </authorList>
    </citation>
    <scope>NUCLEOTIDE SEQUENCE [LARGE SCALE GENOMIC DNA]</scope>
    <source>
        <strain evidence="4 5">MCA 2997</strain>
    </source>
</reference>
<dbReference type="KEGG" id="mrr:Moror_5269"/>
<feature type="transmembrane region" description="Helical" evidence="2">
    <location>
        <begin position="678"/>
        <end position="707"/>
    </location>
</feature>
<feature type="compositionally biased region" description="Basic and acidic residues" evidence="1">
    <location>
        <begin position="1126"/>
        <end position="1140"/>
    </location>
</feature>
<dbReference type="Proteomes" id="UP000017559">
    <property type="component" value="Unassembled WGS sequence"/>
</dbReference>
<feature type="region of interest" description="Disordered" evidence="1">
    <location>
        <begin position="1113"/>
        <end position="1172"/>
    </location>
</feature>
<feature type="transmembrane region" description="Helical" evidence="2">
    <location>
        <begin position="644"/>
        <end position="666"/>
    </location>
</feature>
<evidence type="ECO:0000256" key="1">
    <source>
        <dbReference type="SAM" id="MobiDB-lite"/>
    </source>
</evidence>
<organism evidence="4 5">
    <name type="scientific">Moniliophthora roreri (strain MCA 2997)</name>
    <name type="common">Cocoa frosty pod rot fungus</name>
    <name type="synonym">Crinipellis roreri</name>
    <dbReference type="NCBI Taxonomy" id="1381753"/>
    <lineage>
        <taxon>Eukaryota</taxon>
        <taxon>Fungi</taxon>
        <taxon>Dikarya</taxon>
        <taxon>Basidiomycota</taxon>
        <taxon>Agaricomycotina</taxon>
        <taxon>Agaricomycetes</taxon>
        <taxon>Agaricomycetidae</taxon>
        <taxon>Agaricales</taxon>
        <taxon>Marasmiineae</taxon>
        <taxon>Marasmiaceae</taxon>
        <taxon>Moniliophthora</taxon>
    </lineage>
</organism>
<dbReference type="EMBL" id="AWSO01000584">
    <property type="protein sequence ID" value="ESK89147.1"/>
    <property type="molecule type" value="Genomic_DNA"/>
</dbReference>
<keyword evidence="2" id="KW-0812">Transmembrane</keyword>
<dbReference type="HOGENOM" id="CLU_273960_0_0_1"/>
<feature type="compositionally biased region" description="Basic and acidic residues" evidence="1">
    <location>
        <begin position="486"/>
        <end position="495"/>
    </location>
</feature>
<proteinExistence type="predicted"/>
<name>V2X5W3_MONRO</name>
<feature type="domain" description="DUF6535" evidence="3">
    <location>
        <begin position="502"/>
        <end position="674"/>
    </location>
</feature>
<protein>
    <recommendedName>
        <fullName evidence="3">DUF6535 domain-containing protein</fullName>
    </recommendedName>
</protein>
<gene>
    <name evidence="4" type="ORF">Moror_5269</name>
</gene>
<accession>V2X5W3</accession>
<feature type="compositionally biased region" description="Polar residues" evidence="1">
    <location>
        <begin position="447"/>
        <end position="467"/>
    </location>
</feature>
<keyword evidence="2" id="KW-0472">Membrane</keyword>
<evidence type="ECO:0000313" key="5">
    <source>
        <dbReference type="Proteomes" id="UP000017559"/>
    </source>
</evidence>
<evidence type="ECO:0000259" key="3">
    <source>
        <dbReference type="Pfam" id="PF20153"/>
    </source>
</evidence>
<dbReference type="InterPro" id="IPR045338">
    <property type="entry name" value="DUF6535"/>
</dbReference>
<dbReference type="AlphaFoldDB" id="V2X5W3"/>
<dbReference type="Pfam" id="PF20153">
    <property type="entry name" value="DUF6535"/>
    <property type="match status" value="1"/>
</dbReference>